<dbReference type="PANTHER" id="PTHR20883">
    <property type="entry name" value="PHYTANOYL-COA DIOXYGENASE DOMAIN CONTAINING 1"/>
    <property type="match status" value="1"/>
</dbReference>
<dbReference type="OMA" id="YWPDMPD"/>
<proteinExistence type="predicted"/>
<dbReference type="STRING" id="7574.A0A1S3JNQ5"/>
<protein>
    <submittedName>
        <fullName evidence="4">Phytanoyl-CoA dioxygenase domain-containing protein 1 homolog</fullName>
    </submittedName>
</protein>
<dbReference type="KEGG" id="lak:106174551"/>
<comment type="cofactor">
    <cofactor evidence="1">
        <name>Fe cation</name>
        <dbReference type="ChEBI" id="CHEBI:24875"/>
    </cofactor>
</comment>
<dbReference type="RefSeq" id="XP_013411609.1">
    <property type="nucleotide sequence ID" value="XM_013556155.1"/>
</dbReference>
<dbReference type="AlphaFoldDB" id="A0A1S3JNQ5"/>
<dbReference type="InParanoid" id="A0A1S3JNQ5"/>
<keyword evidence="4" id="KW-0560">Oxidoreductase</keyword>
<feature type="region of interest" description="Disordered" evidence="2">
    <location>
        <begin position="197"/>
        <end position="216"/>
    </location>
</feature>
<gene>
    <name evidence="4" type="primary">LOC106174551</name>
</gene>
<evidence type="ECO:0000313" key="4">
    <source>
        <dbReference type="RefSeq" id="XP_013411609.1"/>
    </source>
</evidence>
<dbReference type="Pfam" id="PF05721">
    <property type="entry name" value="PhyH"/>
    <property type="match status" value="1"/>
</dbReference>
<name>A0A1S3JNQ5_LINAN</name>
<keyword evidence="3" id="KW-1185">Reference proteome</keyword>
<dbReference type="SUPFAM" id="SSF51197">
    <property type="entry name" value="Clavaminate synthase-like"/>
    <property type="match status" value="1"/>
</dbReference>
<sequence>MDVNWKTTETAGEWFAKQDKDDLRKQFSDNGYVVVHNLLDNDSLEIYQEIYDKLLSGEIDASKHRHDLGSHEKRKVVDQENVCQIMWPSVYLPGLAQGPLHQRTKAIANVIIGEDAEFDFDMLIAKSPHTETGTPWHQDESYWPDMPDKRAVSFWCAMDDATVENGCMWFVSGSHKRPLRTHRPVKVGHHIRMTDDCSEAEGQPQPIPAGSCTGHHGRTLHYTRGNSTDRWRRAFIVNYRPKDMVAWEREHNFDHGKESMESAIEEVHK</sequence>
<dbReference type="Proteomes" id="UP000085678">
    <property type="component" value="Unplaced"/>
</dbReference>
<dbReference type="GeneID" id="106174551"/>
<evidence type="ECO:0000256" key="2">
    <source>
        <dbReference type="SAM" id="MobiDB-lite"/>
    </source>
</evidence>
<dbReference type="PANTHER" id="PTHR20883:SF46">
    <property type="entry name" value="PHYTANOYL-COA HYDROXYLASE"/>
    <property type="match status" value="1"/>
</dbReference>
<dbReference type="Gene3D" id="2.60.120.620">
    <property type="entry name" value="q2cbj1_9rhob like domain"/>
    <property type="match status" value="1"/>
</dbReference>
<dbReference type="GO" id="GO:0051213">
    <property type="term" value="F:dioxygenase activity"/>
    <property type="evidence" value="ECO:0007669"/>
    <property type="project" value="UniProtKB-KW"/>
</dbReference>
<keyword evidence="4" id="KW-0223">Dioxygenase</keyword>
<dbReference type="InterPro" id="IPR008775">
    <property type="entry name" value="Phytyl_CoA_dOase-like"/>
</dbReference>
<reference evidence="4" key="1">
    <citation type="submission" date="2025-08" db="UniProtKB">
        <authorList>
            <consortium name="RefSeq"/>
        </authorList>
    </citation>
    <scope>IDENTIFICATION</scope>
    <source>
        <tissue evidence="4">Gonads</tissue>
    </source>
</reference>
<organism evidence="3 4">
    <name type="scientific">Lingula anatina</name>
    <name type="common">Brachiopod</name>
    <name type="synonym">Lingula unguis</name>
    <dbReference type="NCBI Taxonomy" id="7574"/>
    <lineage>
        <taxon>Eukaryota</taxon>
        <taxon>Metazoa</taxon>
        <taxon>Spiralia</taxon>
        <taxon>Lophotrochozoa</taxon>
        <taxon>Brachiopoda</taxon>
        <taxon>Linguliformea</taxon>
        <taxon>Lingulata</taxon>
        <taxon>Lingulida</taxon>
        <taxon>Linguloidea</taxon>
        <taxon>Lingulidae</taxon>
        <taxon>Lingula</taxon>
    </lineage>
</organism>
<accession>A0A1S3JNQ5</accession>
<evidence type="ECO:0000256" key="1">
    <source>
        <dbReference type="ARBA" id="ARBA00001962"/>
    </source>
</evidence>
<dbReference type="OrthoDB" id="445007at2759"/>
<evidence type="ECO:0000313" key="3">
    <source>
        <dbReference type="Proteomes" id="UP000085678"/>
    </source>
</evidence>